<keyword evidence="6" id="KW-0597">Phosphoprotein</keyword>
<dbReference type="AlphaFoldDB" id="A0A9P0KX86"/>
<dbReference type="EC" id="1.1.1.n12" evidence="4"/>
<evidence type="ECO:0000256" key="1">
    <source>
        <dbReference type="ARBA" id="ARBA00004305"/>
    </source>
</evidence>
<evidence type="ECO:0000256" key="6">
    <source>
        <dbReference type="ARBA" id="ARBA00022553"/>
    </source>
</evidence>
<evidence type="ECO:0000256" key="8">
    <source>
        <dbReference type="ARBA" id="ARBA00023002"/>
    </source>
</evidence>
<dbReference type="GO" id="GO:0006633">
    <property type="term" value="P:fatty acid biosynthetic process"/>
    <property type="evidence" value="ECO:0007669"/>
    <property type="project" value="UniProtKB-KW"/>
</dbReference>
<comment type="subunit">
    <text evidence="18">Heterotetramer with CBR4; contains two molecules of HSD17B8 and CBR4.</text>
</comment>
<dbReference type="SMART" id="SM00822">
    <property type="entry name" value="PKS_KR"/>
    <property type="match status" value="1"/>
</dbReference>
<evidence type="ECO:0000256" key="17">
    <source>
        <dbReference type="ARBA" id="ARBA00052680"/>
    </source>
</evidence>
<proteinExistence type="inferred from homology"/>
<protein>
    <recommendedName>
        <fullName evidence="20">(3R)-3-hydroxyacyl-CoA dehydrogenase</fullName>
        <ecNumber evidence="19">1.1.1.239</ecNumber>
        <ecNumber evidence="4">1.1.1.n12</ecNumber>
    </recommendedName>
    <alternativeName>
        <fullName evidence="22">17-beta-hydroxysteroid dehydrogenase 8</fullName>
    </alternativeName>
    <alternativeName>
        <fullName evidence="21">3-ketoacyl-[acyl-carrier-protein] reductase alpha subunit</fullName>
    </alternativeName>
    <alternativeName>
        <fullName evidence="24">3-oxoacyl-[acyl-carrier-protein] reductase</fullName>
    </alternativeName>
    <alternativeName>
        <fullName evidence="25">Estradiol 17-beta-dehydrogenase 8</fullName>
    </alternativeName>
    <alternativeName>
        <fullName evidence="23">Testosterone 17-beta-dehydrogenase 8</fullName>
    </alternativeName>
</protein>
<dbReference type="Proteomes" id="UP001152888">
    <property type="component" value="Unassembled WGS sequence"/>
</dbReference>
<evidence type="ECO:0000256" key="20">
    <source>
        <dbReference type="ARBA" id="ARBA00070911"/>
    </source>
</evidence>
<dbReference type="EC" id="1.1.1.239" evidence="19"/>
<comment type="caution">
    <text evidence="27">The sequence shown here is derived from an EMBL/GenBank/DDBJ whole genome shotgun (WGS) entry which is preliminary data.</text>
</comment>
<keyword evidence="28" id="KW-1185">Reference proteome</keyword>
<dbReference type="PANTHER" id="PTHR42760">
    <property type="entry name" value="SHORT-CHAIN DEHYDROGENASES/REDUCTASES FAMILY MEMBER"/>
    <property type="match status" value="1"/>
</dbReference>
<dbReference type="OrthoDB" id="1888931at2759"/>
<keyword evidence="10" id="KW-0443">Lipid metabolism</keyword>
<evidence type="ECO:0000256" key="19">
    <source>
        <dbReference type="ARBA" id="ARBA00066822"/>
    </source>
</evidence>
<dbReference type="GO" id="GO:0008210">
    <property type="term" value="P:estrogen metabolic process"/>
    <property type="evidence" value="ECO:0007669"/>
    <property type="project" value="UniProtKB-ARBA"/>
</dbReference>
<name>A0A9P0KX86_ACAOB</name>
<comment type="similarity">
    <text evidence="3">Belongs to the short-chain dehydrogenases/reductases (SDR) family.</text>
</comment>
<evidence type="ECO:0000256" key="24">
    <source>
        <dbReference type="ARBA" id="ARBA00083097"/>
    </source>
</evidence>
<comment type="catalytic activity">
    <reaction evidence="17">
        <text>a (3R)-3-hydroxyacyl-CoA + NAD(+) = a 3-oxoacyl-CoA + NADH + H(+)</text>
        <dbReference type="Rhea" id="RHEA:32711"/>
        <dbReference type="ChEBI" id="CHEBI:15378"/>
        <dbReference type="ChEBI" id="CHEBI:57319"/>
        <dbReference type="ChEBI" id="CHEBI:57540"/>
        <dbReference type="ChEBI" id="CHEBI:57945"/>
        <dbReference type="ChEBI" id="CHEBI:90726"/>
        <dbReference type="EC" id="1.1.1.n12"/>
    </reaction>
    <physiologicalReaction direction="left-to-right" evidence="17">
        <dbReference type="Rhea" id="RHEA:32712"/>
    </physiologicalReaction>
</comment>
<evidence type="ECO:0000256" key="25">
    <source>
        <dbReference type="ARBA" id="ARBA00083258"/>
    </source>
</evidence>
<dbReference type="InterPro" id="IPR002347">
    <property type="entry name" value="SDR_fam"/>
</dbReference>
<keyword evidence="5" id="KW-0444">Lipid biosynthesis</keyword>
<comment type="catalytic activity">
    <reaction evidence="15">
        <text>testosterone + NAD(+) = androst-4-ene-3,17-dione + NADH + H(+)</text>
        <dbReference type="Rhea" id="RHEA:14929"/>
        <dbReference type="ChEBI" id="CHEBI:15378"/>
        <dbReference type="ChEBI" id="CHEBI:16422"/>
        <dbReference type="ChEBI" id="CHEBI:17347"/>
        <dbReference type="ChEBI" id="CHEBI:57540"/>
        <dbReference type="ChEBI" id="CHEBI:57945"/>
        <dbReference type="EC" id="1.1.1.239"/>
    </reaction>
    <physiologicalReaction direction="left-to-right" evidence="15">
        <dbReference type="Rhea" id="RHEA:14930"/>
    </physiologicalReaction>
</comment>
<evidence type="ECO:0000256" key="11">
    <source>
        <dbReference type="ARBA" id="ARBA00023128"/>
    </source>
</evidence>
<dbReference type="GO" id="GO:0004303">
    <property type="term" value="F:estradiol 17-beta-dehydrogenase [NAD(P)+] activity"/>
    <property type="evidence" value="ECO:0007669"/>
    <property type="project" value="UniProtKB-EC"/>
</dbReference>
<keyword evidence="7" id="KW-0276">Fatty acid metabolism</keyword>
<evidence type="ECO:0000256" key="14">
    <source>
        <dbReference type="ARBA" id="ARBA00049069"/>
    </source>
</evidence>
<keyword evidence="11" id="KW-0496">Mitochondrion</keyword>
<dbReference type="EMBL" id="CAKOFQ010006955">
    <property type="protein sequence ID" value="CAH1984313.1"/>
    <property type="molecule type" value="Genomic_DNA"/>
</dbReference>
<evidence type="ECO:0000256" key="18">
    <source>
        <dbReference type="ARBA" id="ARBA00065174"/>
    </source>
</evidence>
<dbReference type="PANTHER" id="PTHR42760:SF83">
    <property type="entry name" value="(3R)-3-HYDROXYACYL-COA DEHYDROGENASE"/>
    <property type="match status" value="1"/>
</dbReference>
<dbReference type="GO" id="GO:0005759">
    <property type="term" value="C:mitochondrial matrix"/>
    <property type="evidence" value="ECO:0007669"/>
    <property type="project" value="UniProtKB-SubCell"/>
</dbReference>
<gene>
    <name evidence="27" type="ORF">ACAOBT_LOCUS16022</name>
</gene>
<comment type="pathway">
    <text evidence="2">Lipid metabolism; fatty acid biosynthesis.</text>
</comment>
<evidence type="ECO:0000313" key="27">
    <source>
        <dbReference type="EMBL" id="CAH1984313.1"/>
    </source>
</evidence>
<evidence type="ECO:0000256" key="16">
    <source>
        <dbReference type="ARBA" id="ARBA00050435"/>
    </source>
</evidence>
<dbReference type="GO" id="GO:0047035">
    <property type="term" value="F:testosterone dehydrogenase (NAD+) activity"/>
    <property type="evidence" value="ECO:0007669"/>
    <property type="project" value="UniProtKB-EC"/>
</dbReference>
<dbReference type="Gene3D" id="3.40.50.720">
    <property type="entry name" value="NAD(P)-binding Rossmann-like Domain"/>
    <property type="match status" value="1"/>
</dbReference>
<keyword evidence="8" id="KW-0560">Oxidoreductase</keyword>
<evidence type="ECO:0000256" key="21">
    <source>
        <dbReference type="ARBA" id="ARBA00077835"/>
    </source>
</evidence>
<dbReference type="SUPFAM" id="SSF51735">
    <property type="entry name" value="NAD(P)-binding Rossmann-fold domains"/>
    <property type="match status" value="1"/>
</dbReference>
<keyword evidence="12" id="KW-0275">Fatty acid biosynthesis</keyword>
<dbReference type="PRINTS" id="PR00081">
    <property type="entry name" value="GDHRDH"/>
</dbReference>
<comment type="catalytic activity">
    <reaction evidence="16">
        <text>17beta-hydroxy-5alpha-androstan-3-one + NAD(+) = 5alpha-androstan-3,17-dione + NADH + H(+)</text>
        <dbReference type="Rhea" id="RHEA:41992"/>
        <dbReference type="ChEBI" id="CHEBI:15378"/>
        <dbReference type="ChEBI" id="CHEBI:15994"/>
        <dbReference type="ChEBI" id="CHEBI:16330"/>
        <dbReference type="ChEBI" id="CHEBI:57540"/>
        <dbReference type="ChEBI" id="CHEBI:57945"/>
    </reaction>
    <physiologicalReaction direction="left-to-right" evidence="16">
        <dbReference type="Rhea" id="RHEA:41993"/>
    </physiologicalReaction>
</comment>
<comment type="catalytic activity">
    <reaction evidence="14">
        <text>17beta-estradiol + NAD(+) = estrone + NADH + H(+)</text>
        <dbReference type="Rhea" id="RHEA:24612"/>
        <dbReference type="ChEBI" id="CHEBI:15378"/>
        <dbReference type="ChEBI" id="CHEBI:16469"/>
        <dbReference type="ChEBI" id="CHEBI:17263"/>
        <dbReference type="ChEBI" id="CHEBI:57540"/>
        <dbReference type="ChEBI" id="CHEBI:57945"/>
        <dbReference type="EC" id="1.1.1.62"/>
    </reaction>
    <physiologicalReaction direction="left-to-right" evidence="14">
        <dbReference type="Rhea" id="RHEA:24613"/>
    </physiologicalReaction>
    <physiologicalReaction direction="right-to-left" evidence="14">
        <dbReference type="Rhea" id="RHEA:24614"/>
    </physiologicalReaction>
</comment>
<dbReference type="GO" id="GO:0048038">
    <property type="term" value="F:quinone binding"/>
    <property type="evidence" value="ECO:0007669"/>
    <property type="project" value="TreeGrafter"/>
</dbReference>
<dbReference type="PRINTS" id="PR00080">
    <property type="entry name" value="SDRFAMILY"/>
</dbReference>
<sequence>MSFFHKLAFVTGGGSGIGRATAKILAREGASVVVADKNTDNILDTLKSIPKHADQEHLGVEIEVSELNSVKDCLKKVLDKYRQPPTIIVNSAGITRDNFLLKLSEQDFDEVLDVNLKGTFLVIQTFANSILAHNLPCASIINIASIVGKYGNLGQANYCASKAGVELLTKTAAKELGKMNIRVNCILPGMISTPMLEAVPDKVKEKFTKMIAMCRFGKPEEVGEVIAFLASEKSSYINGASIEVTGGF</sequence>
<dbReference type="PROSITE" id="PS00061">
    <property type="entry name" value="ADH_SHORT"/>
    <property type="match status" value="1"/>
</dbReference>
<evidence type="ECO:0000256" key="15">
    <source>
        <dbReference type="ARBA" id="ARBA00050232"/>
    </source>
</evidence>
<comment type="subcellular location">
    <subcellularLocation>
        <location evidence="1">Mitochondrion matrix</location>
    </subcellularLocation>
</comment>
<accession>A0A9P0KX86</accession>
<evidence type="ECO:0000256" key="5">
    <source>
        <dbReference type="ARBA" id="ARBA00022516"/>
    </source>
</evidence>
<comment type="pathway">
    <text evidence="13">Steroid biosynthesis; estrogen biosynthesis.</text>
</comment>
<reference evidence="27" key="1">
    <citation type="submission" date="2022-03" db="EMBL/GenBank/DDBJ databases">
        <authorList>
            <person name="Sayadi A."/>
        </authorList>
    </citation>
    <scope>NUCLEOTIDE SEQUENCE</scope>
</reference>
<feature type="domain" description="Ketoreductase" evidence="26">
    <location>
        <begin position="6"/>
        <end position="194"/>
    </location>
</feature>
<dbReference type="Pfam" id="PF13561">
    <property type="entry name" value="adh_short_C2"/>
    <property type="match status" value="1"/>
</dbReference>
<evidence type="ECO:0000259" key="26">
    <source>
        <dbReference type="SMART" id="SM00822"/>
    </source>
</evidence>
<evidence type="ECO:0000256" key="7">
    <source>
        <dbReference type="ARBA" id="ARBA00022832"/>
    </source>
</evidence>
<evidence type="ECO:0000256" key="2">
    <source>
        <dbReference type="ARBA" id="ARBA00005194"/>
    </source>
</evidence>
<keyword evidence="9" id="KW-0520">NAD</keyword>
<dbReference type="InterPro" id="IPR036291">
    <property type="entry name" value="NAD(P)-bd_dom_sf"/>
</dbReference>
<evidence type="ECO:0000256" key="13">
    <source>
        <dbReference type="ARBA" id="ARBA00037929"/>
    </source>
</evidence>
<evidence type="ECO:0000313" key="28">
    <source>
        <dbReference type="Proteomes" id="UP001152888"/>
    </source>
</evidence>
<evidence type="ECO:0000256" key="23">
    <source>
        <dbReference type="ARBA" id="ARBA00081936"/>
    </source>
</evidence>
<evidence type="ECO:0000256" key="10">
    <source>
        <dbReference type="ARBA" id="ARBA00023098"/>
    </source>
</evidence>
<evidence type="ECO:0000256" key="12">
    <source>
        <dbReference type="ARBA" id="ARBA00023160"/>
    </source>
</evidence>
<evidence type="ECO:0000256" key="9">
    <source>
        <dbReference type="ARBA" id="ARBA00023027"/>
    </source>
</evidence>
<evidence type="ECO:0000256" key="22">
    <source>
        <dbReference type="ARBA" id="ARBA00081419"/>
    </source>
</evidence>
<evidence type="ECO:0000256" key="3">
    <source>
        <dbReference type="ARBA" id="ARBA00006484"/>
    </source>
</evidence>
<dbReference type="InterPro" id="IPR020904">
    <property type="entry name" value="Sc_DH/Rdtase_CS"/>
</dbReference>
<organism evidence="27 28">
    <name type="scientific">Acanthoscelides obtectus</name>
    <name type="common">Bean weevil</name>
    <name type="synonym">Bruchus obtectus</name>
    <dbReference type="NCBI Taxonomy" id="200917"/>
    <lineage>
        <taxon>Eukaryota</taxon>
        <taxon>Metazoa</taxon>
        <taxon>Ecdysozoa</taxon>
        <taxon>Arthropoda</taxon>
        <taxon>Hexapoda</taxon>
        <taxon>Insecta</taxon>
        <taxon>Pterygota</taxon>
        <taxon>Neoptera</taxon>
        <taxon>Endopterygota</taxon>
        <taxon>Coleoptera</taxon>
        <taxon>Polyphaga</taxon>
        <taxon>Cucujiformia</taxon>
        <taxon>Chrysomeloidea</taxon>
        <taxon>Chrysomelidae</taxon>
        <taxon>Bruchinae</taxon>
        <taxon>Bruchini</taxon>
        <taxon>Acanthoscelides</taxon>
    </lineage>
</organism>
<dbReference type="InterPro" id="IPR057326">
    <property type="entry name" value="KR_dom"/>
</dbReference>
<evidence type="ECO:0000256" key="4">
    <source>
        <dbReference type="ARBA" id="ARBA00012456"/>
    </source>
</evidence>
<dbReference type="FunFam" id="3.40.50.720:FF:000231">
    <property type="entry name" value="Estradiol 17-beta-dehydrogenase 8"/>
    <property type="match status" value="1"/>
</dbReference>